<dbReference type="KEGG" id="cput:CONPUDRAFT_80306"/>
<dbReference type="RefSeq" id="XP_007765460.1">
    <property type="nucleotide sequence ID" value="XM_007767270.1"/>
</dbReference>
<organism evidence="1 2">
    <name type="scientific">Coniophora puteana (strain RWD-64-598)</name>
    <name type="common">Brown rot fungus</name>
    <dbReference type="NCBI Taxonomy" id="741705"/>
    <lineage>
        <taxon>Eukaryota</taxon>
        <taxon>Fungi</taxon>
        <taxon>Dikarya</taxon>
        <taxon>Basidiomycota</taxon>
        <taxon>Agaricomycotina</taxon>
        <taxon>Agaricomycetes</taxon>
        <taxon>Agaricomycetidae</taxon>
        <taxon>Boletales</taxon>
        <taxon>Coniophorineae</taxon>
        <taxon>Coniophoraceae</taxon>
        <taxon>Coniophora</taxon>
    </lineage>
</organism>
<sequence length="86" mass="9256">MQCSDIDETVKQHAAPYRSYITENDISHIHLGRICCSGCLRIIASSTRCSSSFCAVDGRLIRGGYPADDCTDCLPAPAACRCPSPC</sequence>
<proteinExistence type="predicted"/>
<dbReference type="AlphaFoldDB" id="A0A5M3MWZ3"/>
<name>A0A5M3MWZ3_CONPW</name>
<gene>
    <name evidence="1" type="ORF">CONPUDRAFT_80306</name>
</gene>
<evidence type="ECO:0000313" key="1">
    <source>
        <dbReference type="EMBL" id="EIW83663.1"/>
    </source>
</evidence>
<evidence type="ECO:0000313" key="2">
    <source>
        <dbReference type="Proteomes" id="UP000053558"/>
    </source>
</evidence>
<dbReference type="GeneID" id="19210071"/>
<dbReference type="Proteomes" id="UP000053558">
    <property type="component" value="Unassembled WGS sequence"/>
</dbReference>
<reference evidence="2" key="1">
    <citation type="journal article" date="2012" name="Science">
        <title>The Paleozoic origin of enzymatic lignin decomposition reconstructed from 31 fungal genomes.</title>
        <authorList>
            <person name="Floudas D."/>
            <person name="Binder M."/>
            <person name="Riley R."/>
            <person name="Barry K."/>
            <person name="Blanchette R.A."/>
            <person name="Henrissat B."/>
            <person name="Martinez A.T."/>
            <person name="Otillar R."/>
            <person name="Spatafora J.W."/>
            <person name="Yadav J.S."/>
            <person name="Aerts A."/>
            <person name="Benoit I."/>
            <person name="Boyd A."/>
            <person name="Carlson A."/>
            <person name="Copeland A."/>
            <person name="Coutinho P.M."/>
            <person name="de Vries R.P."/>
            <person name="Ferreira P."/>
            <person name="Findley K."/>
            <person name="Foster B."/>
            <person name="Gaskell J."/>
            <person name="Glotzer D."/>
            <person name="Gorecki P."/>
            <person name="Heitman J."/>
            <person name="Hesse C."/>
            <person name="Hori C."/>
            <person name="Igarashi K."/>
            <person name="Jurgens J.A."/>
            <person name="Kallen N."/>
            <person name="Kersten P."/>
            <person name="Kohler A."/>
            <person name="Kuees U."/>
            <person name="Kumar T.K.A."/>
            <person name="Kuo A."/>
            <person name="LaButti K."/>
            <person name="Larrondo L.F."/>
            <person name="Lindquist E."/>
            <person name="Ling A."/>
            <person name="Lombard V."/>
            <person name="Lucas S."/>
            <person name="Lundell T."/>
            <person name="Martin R."/>
            <person name="McLaughlin D.J."/>
            <person name="Morgenstern I."/>
            <person name="Morin E."/>
            <person name="Murat C."/>
            <person name="Nagy L.G."/>
            <person name="Nolan M."/>
            <person name="Ohm R.A."/>
            <person name="Patyshakuliyeva A."/>
            <person name="Rokas A."/>
            <person name="Ruiz-Duenas F.J."/>
            <person name="Sabat G."/>
            <person name="Salamov A."/>
            <person name="Samejima M."/>
            <person name="Schmutz J."/>
            <person name="Slot J.C."/>
            <person name="St John F."/>
            <person name="Stenlid J."/>
            <person name="Sun H."/>
            <person name="Sun S."/>
            <person name="Syed K."/>
            <person name="Tsang A."/>
            <person name="Wiebenga A."/>
            <person name="Young D."/>
            <person name="Pisabarro A."/>
            <person name="Eastwood D.C."/>
            <person name="Martin F."/>
            <person name="Cullen D."/>
            <person name="Grigoriev I.V."/>
            <person name="Hibbett D.S."/>
        </authorList>
    </citation>
    <scope>NUCLEOTIDE SEQUENCE [LARGE SCALE GENOMIC DNA]</scope>
    <source>
        <strain evidence="2">RWD-64-598 SS2</strain>
    </source>
</reference>
<accession>A0A5M3MWZ3</accession>
<dbReference type="EMBL" id="JH711575">
    <property type="protein sequence ID" value="EIW83663.1"/>
    <property type="molecule type" value="Genomic_DNA"/>
</dbReference>
<protein>
    <submittedName>
        <fullName evidence="1">Uncharacterized protein</fullName>
    </submittedName>
</protein>
<keyword evidence="2" id="KW-1185">Reference proteome</keyword>
<comment type="caution">
    <text evidence="1">The sequence shown here is derived from an EMBL/GenBank/DDBJ whole genome shotgun (WGS) entry which is preliminary data.</text>
</comment>